<keyword evidence="5" id="KW-1185">Reference proteome</keyword>
<dbReference type="PANTHER" id="PTHR12128">
    <property type="entry name" value="DIHYDRODIPICOLINATE SYNTHASE"/>
    <property type="match status" value="1"/>
</dbReference>
<keyword evidence="1" id="KW-0456">Lyase</keyword>
<accession>A0ABD5Z7W8</accession>
<reference evidence="4 5" key="1">
    <citation type="journal article" date="2019" name="Int. J. Syst. Evol. Microbiol.">
        <title>The Global Catalogue of Microorganisms (GCM) 10K type strain sequencing project: providing services to taxonomists for standard genome sequencing and annotation.</title>
        <authorList>
            <consortium name="The Broad Institute Genomics Platform"/>
            <consortium name="The Broad Institute Genome Sequencing Center for Infectious Disease"/>
            <person name="Wu L."/>
            <person name="Ma J."/>
        </authorList>
    </citation>
    <scope>NUCLEOTIDE SEQUENCE [LARGE SCALE GENOMIC DNA]</scope>
    <source>
        <strain evidence="4 5">XZGYJ-43</strain>
    </source>
</reference>
<dbReference type="AlphaFoldDB" id="A0ABD5Z7W8"/>
<dbReference type="RefSeq" id="WP_279528081.1">
    <property type="nucleotide sequence ID" value="NZ_CP122312.1"/>
</dbReference>
<dbReference type="EMBL" id="JBHTAR010000011">
    <property type="protein sequence ID" value="MFC7201330.1"/>
    <property type="molecule type" value="Genomic_DNA"/>
</dbReference>
<evidence type="ECO:0000313" key="5">
    <source>
        <dbReference type="Proteomes" id="UP001596447"/>
    </source>
</evidence>
<feature type="binding site" evidence="2">
    <location>
        <position position="217"/>
    </location>
    <ligand>
        <name>pyruvate</name>
        <dbReference type="ChEBI" id="CHEBI:15361"/>
    </ligand>
</feature>
<feature type="region of interest" description="Disordered" evidence="3">
    <location>
        <begin position="268"/>
        <end position="304"/>
    </location>
</feature>
<evidence type="ECO:0000256" key="3">
    <source>
        <dbReference type="SAM" id="MobiDB-lite"/>
    </source>
</evidence>
<evidence type="ECO:0000256" key="2">
    <source>
        <dbReference type="PIRSR" id="PIRSR001365-2"/>
    </source>
</evidence>
<dbReference type="PRINTS" id="PR00146">
    <property type="entry name" value="DHPICSNTHASE"/>
</dbReference>
<evidence type="ECO:0000313" key="4">
    <source>
        <dbReference type="EMBL" id="MFC7201330.1"/>
    </source>
</evidence>
<dbReference type="InterPro" id="IPR013785">
    <property type="entry name" value="Aldolase_TIM"/>
</dbReference>
<dbReference type="PIRSF" id="PIRSF001365">
    <property type="entry name" value="DHDPS"/>
    <property type="match status" value="1"/>
</dbReference>
<dbReference type="SMART" id="SM01130">
    <property type="entry name" value="DHDPS"/>
    <property type="match status" value="1"/>
</dbReference>
<dbReference type="Gene3D" id="3.20.20.70">
    <property type="entry name" value="Aldolase class I"/>
    <property type="match status" value="1"/>
</dbReference>
<dbReference type="Proteomes" id="UP001596447">
    <property type="component" value="Unassembled WGS sequence"/>
</dbReference>
<protein>
    <submittedName>
        <fullName evidence="4">Dihydrodipicolinate synthase family protein</fullName>
    </submittedName>
</protein>
<comment type="caution">
    <text evidence="4">The sequence shown here is derived from an EMBL/GenBank/DDBJ whole genome shotgun (WGS) entry which is preliminary data.</text>
</comment>
<sequence length="304" mass="32324">MNGLGVPLVTPFDEDGDVDEDALADLVAWVTDGERRREVTAGGSHPSGVDFVVPCASHGEAELLTVAERDRVTEVVVEATPPDVDVLAGTGHPGYRETREQTRRAADAGVDGALVVAPCPVRHDESTVAAYYRDLADESEVPLYLSDTPQFTGTALSVETAAALATHENVHGMVDTAGDFDAFQRLRERTREEAFELFVGDGSLLAPALDAGADGGVCALANVVPGRLKEVCELHLGGEDDAARQLDRRLLELDHAVTDEYGVPGLKAATDYRGAPAGAPRRPHRPVDDDARTEIETLVDDALP</sequence>
<dbReference type="SUPFAM" id="SSF51569">
    <property type="entry name" value="Aldolase"/>
    <property type="match status" value="1"/>
</dbReference>
<proteinExistence type="predicted"/>
<dbReference type="InterPro" id="IPR002220">
    <property type="entry name" value="DapA-like"/>
</dbReference>
<organism evidence="4 5">
    <name type="scientific">Halospeciosus flavus</name>
    <dbReference type="NCBI Taxonomy" id="3032283"/>
    <lineage>
        <taxon>Archaea</taxon>
        <taxon>Methanobacteriati</taxon>
        <taxon>Methanobacteriota</taxon>
        <taxon>Stenosarchaea group</taxon>
        <taxon>Halobacteria</taxon>
        <taxon>Halobacteriales</taxon>
        <taxon>Halobacteriaceae</taxon>
        <taxon>Halospeciosus</taxon>
    </lineage>
</organism>
<dbReference type="CDD" id="cd00408">
    <property type="entry name" value="DHDPS-like"/>
    <property type="match status" value="1"/>
</dbReference>
<dbReference type="GO" id="GO:0008675">
    <property type="term" value="F:2-dehydro-3-deoxy-phosphogluconate aldolase activity"/>
    <property type="evidence" value="ECO:0007669"/>
    <property type="project" value="UniProtKB-ARBA"/>
</dbReference>
<dbReference type="Pfam" id="PF00701">
    <property type="entry name" value="DHDPS"/>
    <property type="match status" value="1"/>
</dbReference>
<dbReference type="PANTHER" id="PTHR12128:SF66">
    <property type="entry name" value="4-HYDROXY-2-OXOGLUTARATE ALDOLASE, MITOCHONDRIAL"/>
    <property type="match status" value="1"/>
</dbReference>
<feature type="compositionally biased region" description="Basic and acidic residues" evidence="3">
    <location>
        <begin position="285"/>
        <end position="295"/>
    </location>
</feature>
<evidence type="ECO:0000256" key="1">
    <source>
        <dbReference type="ARBA" id="ARBA00023239"/>
    </source>
</evidence>
<gene>
    <name evidence="4" type="ORF">ACFQJ9_18285</name>
</gene>
<name>A0ABD5Z7W8_9EURY</name>